<dbReference type="InterPro" id="IPR008279">
    <property type="entry name" value="PEP-util_enz_mobile_dom"/>
</dbReference>
<dbReference type="PANTHER" id="PTHR43615">
    <property type="entry name" value="PHOSPHOENOLPYRUVATE SYNTHASE-RELATED"/>
    <property type="match status" value="1"/>
</dbReference>
<reference evidence="3" key="1">
    <citation type="submission" date="2020-11" db="EMBL/GenBank/DDBJ databases">
        <authorList>
            <person name="Tran Van P."/>
        </authorList>
    </citation>
    <scope>NUCLEOTIDE SEQUENCE</scope>
</reference>
<dbReference type="InterPro" id="IPR051549">
    <property type="entry name" value="PEP_Utilizing_Enz"/>
</dbReference>
<dbReference type="GO" id="GO:0016772">
    <property type="term" value="F:transferase activity, transferring phosphorus-containing groups"/>
    <property type="evidence" value="ECO:0007669"/>
    <property type="project" value="InterPro"/>
</dbReference>
<proteinExistence type="predicted"/>
<feature type="compositionally biased region" description="Basic and acidic residues" evidence="1">
    <location>
        <begin position="316"/>
        <end position="332"/>
    </location>
</feature>
<accession>A0A7R9H966</accession>
<evidence type="ECO:0000259" key="2">
    <source>
        <dbReference type="Pfam" id="PF00391"/>
    </source>
</evidence>
<dbReference type="Gene3D" id="3.50.30.10">
    <property type="entry name" value="Phosphohistidine domain"/>
    <property type="match status" value="1"/>
</dbReference>
<dbReference type="EMBL" id="OC324027">
    <property type="protein sequence ID" value="CAD7413792.1"/>
    <property type="molecule type" value="Genomic_DNA"/>
</dbReference>
<feature type="domain" description="PEP-utilising enzyme mobile" evidence="2">
    <location>
        <begin position="39"/>
        <end position="82"/>
    </location>
</feature>
<sequence>MKADSEALDRVHGTPVYPGTVLGRACVILNLDEISNLQVGDVLITHSTDIGWTPYFPMLGGVVTELGGLISHGLAVVATELGGLISHDEYNKQGYMWWSHNWGGLYLTVSTTSRARYGGYRARGLISHGLDVVDTELESLYHTVSTKSRARYGGYRAGGAYISRCVQQAGLDVVVTELGGLISHGLDVVVTELGGLISHGEYNMQGYMWLSQNWGAYITRDSIACSQALLLLESTACHVLLEPRVLHLSSRQADLISIVLQLAPNRNANPRIPETRKRFHRLKDTTHGTLQGTPTTNIHPRTEVKQTFHARHTTRHTNDEHRTEAEQADRRHQISQISL</sequence>
<evidence type="ECO:0000313" key="3">
    <source>
        <dbReference type="EMBL" id="CAD7413792.1"/>
    </source>
</evidence>
<protein>
    <recommendedName>
        <fullName evidence="2">PEP-utilising enzyme mobile domain-containing protein</fullName>
    </recommendedName>
</protein>
<feature type="region of interest" description="Disordered" evidence="1">
    <location>
        <begin position="310"/>
        <end position="339"/>
    </location>
</feature>
<gene>
    <name evidence="3" type="ORF">TCEB3V08_LOCUS11882</name>
</gene>
<evidence type="ECO:0000256" key="1">
    <source>
        <dbReference type="SAM" id="MobiDB-lite"/>
    </source>
</evidence>
<name>A0A7R9H966_TIMCR</name>
<dbReference type="SUPFAM" id="SSF52009">
    <property type="entry name" value="Phosphohistidine domain"/>
    <property type="match status" value="1"/>
</dbReference>
<organism evidence="3">
    <name type="scientific">Timema cristinae</name>
    <name type="common">Walking stick</name>
    <dbReference type="NCBI Taxonomy" id="61476"/>
    <lineage>
        <taxon>Eukaryota</taxon>
        <taxon>Metazoa</taxon>
        <taxon>Ecdysozoa</taxon>
        <taxon>Arthropoda</taxon>
        <taxon>Hexapoda</taxon>
        <taxon>Insecta</taxon>
        <taxon>Pterygota</taxon>
        <taxon>Neoptera</taxon>
        <taxon>Polyneoptera</taxon>
        <taxon>Phasmatodea</taxon>
        <taxon>Timematodea</taxon>
        <taxon>Timematoidea</taxon>
        <taxon>Timematidae</taxon>
        <taxon>Timema</taxon>
    </lineage>
</organism>
<dbReference type="AlphaFoldDB" id="A0A7R9H966"/>
<dbReference type="PANTHER" id="PTHR43615:SF1">
    <property type="entry name" value="PPDK_N DOMAIN-CONTAINING PROTEIN"/>
    <property type="match status" value="1"/>
</dbReference>
<dbReference type="Pfam" id="PF00391">
    <property type="entry name" value="PEP-utilizers"/>
    <property type="match status" value="1"/>
</dbReference>
<dbReference type="InterPro" id="IPR036637">
    <property type="entry name" value="Phosphohistidine_dom_sf"/>
</dbReference>